<accession>A0ABW7C581</accession>
<evidence type="ECO:0000313" key="1">
    <source>
        <dbReference type="EMBL" id="MFG3816292.1"/>
    </source>
</evidence>
<organism evidence="1 2">
    <name type="scientific">Limnothrix redekei LRLZ20PSL1</name>
    <dbReference type="NCBI Taxonomy" id="3112953"/>
    <lineage>
        <taxon>Bacteria</taxon>
        <taxon>Bacillati</taxon>
        <taxon>Cyanobacteriota</taxon>
        <taxon>Cyanophyceae</taxon>
        <taxon>Pseudanabaenales</taxon>
        <taxon>Pseudanabaenaceae</taxon>
        <taxon>Limnothrix</taxon>
    </lineage>
</organism>
<sequence>MNKRPSTTQLPAPCIVDRGIIANKQDMQKLLAGLNRVRYTHIQDGTTTSTGEGLVLDVFADEHQATLVANRTLYLNVCSFDYLEIGQTTDLEPYFYLVQDRRQLQLYPLSNPLQEQRSTDFDDAALDAVFDRVLLRNFEAVDDDEERFYL</sequence>
<reference evidence="2" key="1">
    <citation type="journal article" date="2024" name="Algal Res.">
        <title>Biochemical, toxicological and genomic investigation of a high-biomass producing Limnothrix strain isolated from Italian shallow drinking water reservoir.</title>
        <authorList>
            <person name="Simonazzi M."/>
            <person name="Shishido T.K."/>
            <person name="Delbaje E."/>
            <person name="Wahlsten M."/>
            <person name="Fewer D.P."/>
            <person name="Sivonen K."/>
            <person name="Pezzolesi L."/>
            <person name="Pistocchi R."/>
        </authorList>
    </citation>
    <scope>NUCLEOTIDE SEQUENCE [LARGE SCALE GENOMIC DNA]</scope>
    <source>
        <strain evidence="2">LRLZ20PSL1</strain>
    </source>
</reference>
<keyword evidence="2" id="KW-1185">Reference proteome</keyword>
<dbReference type="RefSeq" id="WP_099531653.1">
    <property type="nucleotide sequence ID" value="NZ_JAZAQF010000006.1"/>
</dbReference>
<dbReference type="Proteomes" id="UP001604335">
    <property type="component" value="Unassembled WGS sequence"/>
</dbReference>
<gene>
    <name evidence="1" type="ORF">VPK24_01475</name>
</gene>
<dbReference type="EMBL" id="JAZAQF010000006">
    <property type="protein sequence ID" value="MFG3816292.1"/>
    <property type="molecule type" value="Genomic_DNA"/>
</dbReference>
<name>A0ABW7C581_9CYAN</name>
<evidence type="ECO:0000313" key="2">
    <source>
        <dbReference type="Proteomes" id="UP001604335"/>
    </source>
</evidence>
<protein>
    <submittedName>
        <fullName evidence="1">Uncharacterized protein</fullName>
    </submittedName>
</protein>
<proteinExistence type="predicted"/>
<comment type="caution">
    <text evidence="1">The sequence shown here is derived from an EMBL/GenBank/DDBJ whole genome shotgun (WGS) entry which is preliminary data.</text>
</comment>